<accession>Q0YT30</accession>
<dbReference type="PIRSF" id="PIRSF000774">
    <property type="entry name" value="RpoN"/>
    <property type="match status" value="1"/>
</dbReference>
<dbReference type="GO" id="GO:0016987">
    <property type="term" value="F:sigma factor activity"/>
    <property type="evidence" value="ECO:0007669"/>
    <property type="project" value="UniProtKB-KW"/>
</dbReference>
<evidence type="ECO:0000256" key="1">
    <source>
        <dbReference type="ARBA" id="ARBA00008798"/>
    </source>
</evidence>
<gene>
    <name evidence="12" type="ORF">CferDRAFT_1361</name>
</gene>
<feature type="region of interest" description="Disordered" evidence="9">
    <location>
        <begin position="57"/>
        <end position="94"/>
    </location>
</feature>
<keyword evidence="5" id="KW-0805">Transcription regulation</keyword>
<dbReference type="Gene3D" id="1.10.10.60">
    <property type="entry name" value="Homeodomain-like"/>
    <property type="match status" value="1"/>
</dbReference>
<evidence type="ECO:0000259" key="10">
    <source>
        <dbReference type="Pfam" id="PF04552"/>
    </source>
</evidence>
<keyword evidence="6" id="KW-0731">Sigma factor</keyword>
<dbReference type="Pfam" id="PF04963">
    <property type="entry name" value="Sigma54_CBD"/>
    <property type="match status" value="1"/>
</dbReference>
<organism evidence="12 13">
    <name type="scientific">Chlorobium ferrooxidans DSM 13031</name>
    <dbReference type="NCBI Taxonomy" id="377431"/>
    <lineage>
        <taxon>Bacteria</taxon>
        <taxon>Pseudomonadati</taxon>
        <taxon>Chlorobiota</taxon>
        <taxon>Chlorobiia</taxon>
        <taxon>Chlorobiales</taxon>
        <taxon>Chlorobiaceae</taxon>
        <taxon>Chlorobium/Pelodictyon group</taxon>
        <taxon>Chlorobium</taxon>
    </lineage>
</organism>
<evidence type="ECO:0000256" key="9">
    <source>
        <dbReference type="SAM" id="MobiDB-lite"/>
    </source>
</evidence>
<feature type="compositionally biased region" description="Basic and acidic residues" evidence="9">
    <location>
        <begin position="74"/>
        <end position="88"/>
    </location>
</feature>
<keyword evidence="2" id="KW-0240">DNA-directed RNA polymerase</keyword>
<dbReference type="PANTHER" id="PTHR32248">
    <property type="entry name" value="RNA POLYMERASE SIGMA-54 FACTOR"/>
    <property type="match status" value="1"/>
</dbReference>
<dbReference type="PROSITE" id="PS50044">
    <property type="entry name" value="SIGMA54_3"/>
    <property type="match status" value="1"/>
</dbReference>
<dbReference type="Pfam" id="PF00309">
    <property type="entry name" value="Sigma54_AID"/>
    <property type="match status" value="1"/>
</dbReference>
<dbReference type="Gene3D" id="1.10.10.1330">
    <property type="entry name" value="RNA polymerase sigma-54 factor, core-binding domain"/>
    <property type="match status" value="1"/>
</dbReference>
<dbReference type="GO" id="GO:0000428">
    <property type="term" value="C:DNA-directed RNA polymerase complex"/>
    <property type="evidence" value="ECO:0007669"/>
    <property type="project" value="UniProtKB-KW"/>
</dbReference>
<dbReference type="AlphaFoldDB" id="Q0YT30"/>
<evidence type="ECO:0000256" key="5">
    <source>
        <dbReference type="ARBA" id="ARBA00023015"/>
    </source>
</evidence>
<sequence>MPEIRLQQKQTTLLSAQQILSSQLLQLPLLNLEERIFEELQENPLLELVEERKDIAGDLPDVPDTHDDEEMFDSEERFRKSSLKERNDPPLPGEAAEGRLNFTHESAPKDRFFQAVQHDSFYEQLLRQLALHEDVGPREGKIALEILGNLDGDGYFTDGFEVIIESLQLEGIEVRKSELELMLRKIQFLDPPGIAARDLRERLLVQIEFFRTRYEPATYEMARRILSGHYDDFLHRRYAKLLKKLDEPAERVESAISAIAALDPHPGVFQDEGGHYITPDFLVTYENGELTAVLNDRSALSVRITDRYQDLLKNRQSLKEDKKFIRQNLNRAKEFTSAIETRRQTLLKVIEALMHRQYAFFISGPEQLVPLGMKIIAADTGLDISTVSRAVNGKYVQTSFGVFELKYFFSAGLSTDEGDDLSNKIIRQYIAEMVESEDHNNPMSDDAMTELLMKRGVHIARRTVAKYREQMQIPVARLRKKIF</sequence>
<dbReference type="InterPro" id="IPR007634">
    <property type="entry name" value="RNA_pol_sigma_54_DNA-bd"/>
</dbReference>
<dbReference type="InterPro" id="IPR007046">
    <property type="entry name" value="RNA_pol_sigma_54_core-bd"/>
</dbReference>
<evidence type="ECO:0000256" key="4">
    <source>
        <dbReference type="ARBA" id="ARBA00022695"/>
    </source>
</evidence>
<keyword evidence="8" id="KW-0804">Transcription</keyword>
<dbReference type="GO" id="GO:0001216">
    <property type="term" value="F:DNA-binding transcription activator activity"/>
    <property type="evidence" value="ECO:0007669"/>
    <property type="project" value="InterPro"/>
</dbReference>
<dbReference type="EMBL" id="AASE01000004">
    <property type="protein sequence ID" value="EAT59434.1"/>
    <property type="molecule type" value="Genomic_DNA"/>
</dbReference>
<dbReference type="PROSITE" id="PS00718">
    <property type="entry name" value="SIGMA54_2"/>
    <property type="match status" value="1"/>
</dbReference>
<evidence type="ECO:0000256" key="7">
    <source>
        <dbReference type="ARBA" id="ARBA00023125"/>
    </source>
</evidence>
<dbReference type="OrthoDB" id="9814402at2"/>
<evidence type="ECO:0000256" key="6">
    <source>
        <dbReference type="ARBA" id="ARBA00023082"/>
    </source>
</evidence>
<evidence type="ECO:0000259" key="11">
    <source>
        <dbReference type="Pfam" id="PF04963"/>
    </source>
</evidence>
<dbReference type="GO" id="GO:0006352">
    <property type="term" value="P:DNA-templated transcription initiation"/>
    <property type="evidence" value="ECO:0007669"/>
    <property type="project" value="InterPro"/>
</dbReference>
<dbReference type="NCBIfam" id="TIGR02395">
    <property type="entry name" value="rpoN_sigma"/>
    <property type="match status" value="1"/>
</dbReference>
<feature type="domain" description="RNA polymerase sigma factor 54 DNA-binding" evidence="10">
    <location>
        <begin position="323"/>
        <end position="480"/>
    </location>
</feature>
<keyword evidence="7" id="KW-0238">DNA-binding</keyword>
<dbReference type="Proteomes" id="UP000004162">
    <property type="component" value="Unassembled WGS sequence"/>
</dbReference>
<keyword evidence="4" id="KW-0548">Nucleotidyltransferase</keyword>
<dbReference type="RefSeq" id="WP_006365861.1">
    <property type="nucleotide sequence ID" value="NZ_AASE01000004.1"/>
</dbReference>
<comment type="caution">
    <text evidence="12">The sequence shown here is derived from an EMBL/GenBank/DDBJ whole genome shotgun (WGS) entry which is preliminary data.</text>
</comment>
<dbReference type="GO" id="GO:0016779">
    <property type="term" value="F:nucleotidyltransferase activity"/>
    <property type="evidence" value="ECO:0007669"/>
    <property type="project" value="UniProtKB-KW"/>
</dbReference>
<feature type="domain" description="RNA polymerase sigma factor 54 core-binding" evidence="11">
    <location>
        <begin position="116"/>
        <end position="308"/>
    </location>
</feature>
<protein>
    <submittedName>
        <fullName evidence="12">Sigma-54 factor</fullName>
    </submittedName>
</protein>
<evidence type="ECO:0000256" key="8">
    <source>
        <dbReference type="ARBA" id="ARBA00023163"/>
    </source>
</evidence>
<reference evidence="12 13" key="2">
    <citation type="submission" date="2006-07" db="EMBL/GenBank/DDBJ databases">
        <title>Sequencing of the draft genome and assembly of Chlorobium ferroxidans DSM 13031.</title>
        <authorList>
            <consortium name="US DOE Joint Genome Institute (JGI-PGF)"/>
            <person name="Copeland A."/>
            <person name="Lucas S."/>
            <person name="Lapidus A."/>
            <person name="Barry K."/>
            <person name="Glavina del Rio T."/>
            <person name="Dalin E."/>
            <person name="Tice H."/>
            <person name="Bruce D."/>
            <person name="Pitluck S."/>
            <person name="Richardson P."/>
        </authorList>
    </citation>
    <scope>NUCLEOTIDE SEQUENCE [LARGE SCALE GENOMIC DNA]</scope>
    <source>
        <strain evidence="12 13">DSM 13031</strain>
    </source>
</reference>
<proteinExistence type="inferred from homology"/>
<name>Q0YT30_9CHLB</name>
<dbReference type="PANTHER" id="PTHR32248:SF4">
    <property type="entry name" value="RNA POLYMERASE SIGMA-54 FACTOR"/>
    <property type="match status" value="1"/>
</dbReference>
<dbReference type="InterPro" id="IPR038709">
    <property type="entry name" value="RpoN_core-bd_sf"/>
</dbReference>
<keyword evidence="13" id="KW-1185">Reference proteome</keyword>
<comment type="similarity">
    <text evidence="1">Belongs to the sigma-54 factor family.</text>
</comment>
<reference evidence="12 13" key="1">
    <citation type="submission" date="2006-07" db="EMBL/GenBank/DDBJ databases">
        <title>Annotation of the draft genome assembly of Chlorobium ferroxidans DSM 13031.</title>
        <authorList>
            <consortium name="US DOE Joint Genome Institute (JGI-ORNL)"/>
            <person name="Larimer F."/>
            <person name="Land M."/>
            <person name="Hauser L."/>
        </authorList>
    </citation>
    <scope>NUCLEOTIDE SEQUENCE [LARGE SCALE GENOMIC DNA]</scope>
    <source>
        <strain evidence="12 13">DSM 13031</strain>
    </source>
</reference>
<dbReference type="PRINTS" id="PR00045">
    <property type="entry name" value="SIGMA54FCT"/>
</dbReference>
<evidence type="ECO:0000256" key="2">
    <source>
        <dbReference type="ARBA" id="ARBA00022478"/>
    </source>
</evidence>
<dbReference type="Pfam" id="PF04552">
    <property type="entry name" value="Sigma54_DBD"/>
    <property type="match status" value="1"/>
</dbReference>
<dbReference type="GO" id="GO:0003677">
    <property type="term" value="F:DNA binding"/>
    <property type="evidence" value="ECO:0007669"/>
    <property type="project" value="UniProtKB-KW"/>
</dbReference>
<evidence type="ECO:0000256" key="3">
    <source>
        <dbReference type="ARBA" id="ARBA00022679"/>
    </source>
</evidence>
<evidence type="ECO:0000313" key="12">
    <source>
        <dbReference type="EMBL" id="EAT59434.1"/>
    </source>
</evidence>
<keyword evidence="3" id="KW-0808">Transferase</keyword>
<evidence type="ECO:0000313" key="13">
    <source>
        <dbReference type="Proteomes" id="UP000004162"/>
    </source>
</evidence>
<dbReference type="InterPro" id="IPR000394">
    <property type="entry name" value="RNA_pol_sigma_54"/>
</dbReference>